<dbReference type="AlphaFoldDB" id="A0A2S7D9W0"/>
<feature type="transmembrane region" description="Helical" evidence="4">
    <location>
        <begin position="31"/>
        <end position="48"/>
    </location>
</feature>
<gene>
    <name evidence="6" type="ORF">XmelCFBP4644_20090</name>
</gene>
<comment type="cofactor">
    <cofactor evidence="1">
        <name>pyrroloquinoline quinone</name>
        <dbReference type="ChEBI" id="CHEBI:58442"/>
    </cofactor>
</comment>
<evidence type="ECO:0000256" key="2">
    <source>
        <dbReference type="ARBA" id="ARBA00008156"/>
    </source>
</evidence>
<dbReference type="InterPro" id="IPR017511">
    <property type="entry name" value="PQQ_mDH"/>
</dbReference>
<comment type="caution">
    <text evidence="6">The sequence shown here is derived from an EMBL/GenBank/DDBJ whole genome shotgun (WGS) entry which is preliminary data.</text>
</comment>
<dbReference type="SMART" id="SM00564">
    <property type="entry name" value="PQQ"/>
    <property type="match status" value="5"/>
</dbReference>
<dbReference type="NCBIfam" id="TIGR03074">
    <property type="entry name" value="PQQ_membr_DH"/>
    <property type="match status" value="1"/>
</dbReference>
<feature type="transmembrane region" description="Helical" evidence="4">
    <location>
        <begin position="77"/>
        <end position="97"/>
    </location>
</feature>
<dbReference type="GO" id="GO:0008876">
    <property type="term" value="F:quinoprotein glucose dehydrogenase activity"/>
    <property type="evidence" value="ECO:0007669"/>
    <property type="project" value="TreeGrafter"/>
</dbReference>
<protein>
    <submittedName>
        <fullName evidence="6">Membrane-bound PQQ-dependent dehydrogenase, glucose/quinate/shikimate family</fullName>
    </submittedName>
</protein>
<evidence type="ECO:0000313" key="7">
    <source>
        <dbReference type="Proteomes" id="UP000239865"/>
    </source>
</evidence>
<dbReference type="GO" id="GO:0016020">
    <property type="term" value="C:membrane"/>
    <property type="evidence" value="ECO:0007669"/>
    <property type="project" value="InterPro"/>
</dbReference>
<dbReference type="Pfam" id="PF01011">
    <property type="entry name" value="PQQ"/>
    <property type="match status" value="1"/>
</dbReference>
<dbReference type="SUPFAM" id="SSF50998">
    <property type="entry name" value="Quinoprotein alcohol dehydrogenase-like"/>
    <property type="match status" value="1"/>
</dbReference>
<dbReference type="Gene3D" id="2.140.10.10">
    <property type="entry name" value="Quinoprotein alcohol dehydrogenase-like superfamily"/>
    <property type="match status" value="2"/>
</dbReference>
<feature type="transmembrane region" description="Helical" evidence="4">
    <location>
        <begin position="109"/>
        <end position="129"/>
    </location>
</feature>
<keyword evidence="4" id="KW-1133">Transmembrane helix</keyword>
<name>A0A2S7D9W0_9XANT</name>
<feature type="transmembrane region" description="Helical" evidence="4">
    <location>
        <begin position="7"/>
        <end position="25"/>
    </location>
</feature>
<evidence type="ECO:0000256" key="1">
    <source>
        <dbReference type="ARBA" id="ARBA00001931"/>
    </source>
</evidence>
<accession>A0A2S7D9W0</accession>
<dbReference type="EMBL" id="MDEH01000022">
    <property type="protein sequence ID" value="PPU70514.1"/>
    <property type="molecule type" value="Genomic_DNA"/>
</dbReference>
<keyword evidence="4" id="KW-0812">Transmembrane</keyword>
<proteinExistence type="inferred from homology"/>
<evidence type="ECO:0000256" key="3">
    <source>
        <dbReference type="ARBA" id="ARBA00023002"/>
    </source>
</evidence>
<feature type="domain" description="Pyrrolo-quinoline quinone repeat" evidence="5">
    <location>
        <begin position="153"/>
        <end position="740"/>
    </location>
</feature>
<sequence length="769" mass="82796">MLLRIAGVVFGIASVPLLIGGAYLASLGGSFYYLICGAFLAAIGVELCRQKPGTLILFAVLAVGTLAWAFWEVGLDFWQLVPRLTPLMVIGLVLGLLTPLLKHSWRRTGLSVAGASLVLGLLTIGAMFFPHGVISPDDAAPRRTVDGSSPSRWQFFGRDGSGSRFGPESQITRENVSTLKTAWTYRTGDAGTPGSEYQVTPTQIGDTLYLCTPLNRVIALDADTGEERWSFDPKVPNNQIWNRCRGVGYFESTSVAAGDACHARVVVTTLDGRLIQVDARDGNVCPAFGTDGVVDLKKQMGDIPPTFYQPTSMPTVAGGLIIVGGWVFDNIGVDMPSGVVRAFDAENGALVWAWDVGRPKDQLPTSGEVFTRSTPNMWSTPAVDESLGLVYLPTGNQTPDYWGADRLDGSERVSSSIVALDLKTGQERWVFQTVHHDIWDLDVAPQPALYDIPQGGGATVPVIVQATKRGQIFVLDRRDGKPVFPVEELPVPQRHQKPDRVSPTQPYSTGVAAIGAEPLTERRMWGVTLFDQMLCRIMFKRMRYDGDFTAPSTEPTLFFPGNFGGMNWGGVSIDGGNDMLIVNDIRMPQGLKLIEQREGKVEPSAKHGTGLQPQLGAPYAAEGLDVNSPLGIPCIAPPWGTLSGVDMKTGKLVWQRPAGTVKDVKLGPIKVGLPIPLGLPTLGGPLTTGSGLAFYAGTQDYYLRAMDSATGEELWKGRMPVGAQAAPMTYTSPKTSRQYVVIVAGGARQSPDRGDYVIAYSLPLSRGAE</sequence>
<dbReference type="InterPro" id="IPR018391">
    <property type="entry name" value="PQQ_b-propeller_rpt"/>
</dbReference>
<dbReference type="CDD" id="cd10280">
    <property type="entry name" value="PQQ_mGDH"/>
    <property type="match status" value="1"/>
</dbReference>
<comment type="similarity">
    <text evidence="2">Belongs to the bacterial PQQ dehydrogenase family.</text>
</comment>
<evidence type="ECO:0000256" key="4">
    <source>
        <dbReference type="SAM" id="Phobius"/>
    </source>
</evidence>
<dbReference type="PANTHER" id="PTHR32303:SF4">
    <property type="entry name" value="QUINOPROTEIN GLUCOSE DEHYDROGENASE"/>
    <property type="match status" value="1"/>
</dbReference>
<dbReference type="Proteomes" id="UP000239865">
    <property type="component" value="Unassembled WGS sequence"/>
</dbReference>
<organism evidence="6 7">
    <name type="scientific">Xanthomonas melonis</name>
    <dbReference type="NCBI Taxonomy" id="56456"/>
    <lineage>
        <taxon>Bacteria</taxon>
        <taxon>Pseudomonadati</taxon>
        <taxon>Pseudomonadota</taxon>
        <taxon>Gammaproteobacteria</taxon>
        <taxon>Lysobacterales</taxon>
        <taxon>Lysobacteraceae</taxon>
        <taxon>Xanthomonas</taxon>
    </lineage>
</organism>
<keyword evidence="3" id="KW-0560">Oxidoreductase</keyword>
<keyword evidence="4" id="KW-0472">Membrane</keyword>
<reference evidence="6 7" key="1">
    <citation type="submission" date="2016-08" db="EMBL/GenBank/DDBJ databases">
        <authorList>
            <person name="Seilhamer J.J."/>
        </authorList>
    </citation>
    <scope>NUCLEOTIDE SEQUENCE [LARGE SCALE GENOMIC DNA]</scope>
    <source>
        <strain evidence="6 7">CFBP4644</strain>
    </source>
</reference>
<dbReference type="GO" id="GO:0048038">
    <property type="term" value="F:quinone binding"/>
    <property type="evidence" value="ECO:0007669"/>
    <property type="project" value="InterPro"/>
</dbReference>
<feature type="transmembrane region" description="Helical" evidence="4">
    <location>
        <begin position="55"/>
        <end position="71"/>
    </location>
</feature>
<dbReference type="OrthoDB" id="9794322at2"/>
<dbReference type="InterPro" id="IPR011047">
    <property type="entry name" value="Quinoprotein_ADH-like_sf"/>
</dbReference>
<dbReference type="InterPro" id="IPR002372">
    <property type="entry name" value="PQQ_rpt_dom"/>
</dbReference>
<evidence type="ECO:0000313" key="6">
    <source>
        <dbReference type="EMBL" id="PPU70514.1"/>
    </source>
</evidence>
<dbReference type="PANTHER" id="PTHR32303">
    <property type="entry name" value="QUINOPROTEIN ALCOHOL DEHYDROGENASE (CYTOCHROME C)"/>
    <property type="match status" value="1"/>
</dbReference>
<evidence type="ECO:0000259" key="5">
    <source>
        <dbReference type="Pfam" id="PF01011"/>
    </source>
</evidence>